<dbReference type="ExpressionAtlas" id="A0A1P8B4S7">
    <property type="expression patterns" value="baseline and differential"/>
</dbReference>
<organism evidence="9 10">
    <name type="scientific">Arabidopsis thaliana</name>
    <name type="common">Mouse-ear cress</name>
    <dbReference type="NCBI Taxonomy" id="3702"/>
    <lineage>
        <taxon>Eukaryota</taxon>
        <taxon>Viridiplantae</taxon>
        <taxon>Streptophyta</taxon>
        <taxon>Embryophyta</taxon>
        <taxon>Tracheophyta</taxon>
        <taxon>Spermatophyta</taxon>
        <taxon>Magnoliopsida</taxon>
        <taxon>eudicotyledons</taxon>
        <taxon>Gunneridae</taxon>
        <taxon>Pentapetalae</taxon>
        <taxon>rosids</taxon>
        <taxon>malvids</taxon>
        <taxon>Brassicales</taxon>
        <taxon>Brassicaceae</taxon>
        <taxon>Camelineae</taxon>
        <taxon>Arabidopsis</taxon>
    </lineage>
</organism>
<feature type="signal peptide" evidence="7">
    <location>
        <begin position="1"/>
        <end position="28"/>
    </location>
</feature>
<keyword evidence="6" id="KW-0472">Membrane</keyword>
<reference evidence="10" key="2">
    <citation type="journal article" date="2017" name="Plant J.">
        <title>Araport11: a complete reannotation of the Arabidopsis thaliana reference genome.</title>
        <authorList>
            <person name="Cheng C.Y."/>
            <person name="Krishnakumar V."/>
            <person name="Chan A.P."/>
            <person name="Thibaud-Nissen F."/>
            <person name="Schobel S."/>
            <person name="Town C.D."/>
        </authorList>
    </citation>
    <scope>GENOME REANNOTATION</scope>
    <source>
        <strain evidence="10">cv. Columbia</strain>
    </source>
</reference>
<dbReference type="GeneID" id="3770579"/>
<dbReference type="GO" id="GO:0005576">
    <property type="term" value="C:extracellular region"/>
    <property type="evidence" value="ECO:0007669"/>
    <property type="project" value="UniProtKB-SubCell"/>
</dbReference>
<dbReference type="ProteomicsDB" id="201326"/>
<dbReference type="PANTHER" id="PTHR34450:SF8">
    <property type="entry name" value="DEFENSIN-LIKE PROTEIN 232-RELATED"/>
    <property type="match status" value="1"/>
</dbReference>
<dbReference type="RefSeq" id="NP_001328489.1">
    <property type="nucleotide sequence ID" value="NM_001342216.1"/>
</dbReference>
<dbReference type="GO" id="GO:0007165">
    <property type="term" value="P:signal transduction"/>
    <property type="evidence" value="ECO:0007669"/>
    <property type="project" value="InterPro"/>
</dbReference>
<evidence type="ECO:0000256" key="6">
    <source>
        <dbReference type="SAM" id="Phobius"/>
    </source>
</evidence>
<dbReference type="SMR" id="A0A1P8B4S7"/>
<evidence type="ECO:0000313" key="11">
    <source>
        <dbReference type="TAIR" id="AT4G33465"/>
    </source>
</evidence>
<protein>
    <submittedName>
        <fullName evidence="9">SCR-like 22</fullName>
    </submittedName>
</protein>
<feature type="transmembrane region" description="Helical" evidence="6">
    <location>
        <begin position="137"/>
        <end position="155"/>
    </location>
</feature>
<dbReference type="TAIR" id="AT4G33465">
    <property type="gene designation" value="SCRL22"/>
</dbReference>
<keyword evidence="6" id="KW-1133">Transmembrane helix</keyword>
<dbReference type="Araport" id="AT4G33465"/>
<evidence type="ECO:0000256" key="3">
    <source>
        <dbReference type="ARBA" id="ARBA00022525"/>
    </source>
</evidence>
<keyword evidence="10" id="KW-1185">Reference proteome</keyword>
<reference evidence="9 10" key="1">
    <citation type="journal article" date="1999" name="Nature">
        <title>Sequence and analysis of chromosome 4 of the plant Arabidopsis thaliana.</title>
        <authorList>
            <consortium name="EU"/>
            <consortium name="CSHL and WU Arabidopsis Sequencing Project"/>
            <person name="Mayer K."/>
            <person name="Schuller C."/>
            <person name="Wambutt R."/>
            <person name="Murphy G."/>
            <person name="Volckaert G."/>
            <person name="Pohl T."/>
            <person name="Dusterhoft A."/>
            <person name="Stiekema W."/>
            <person name="Entian K.D."/>
            <person name="Terryn N."/>
            <person name="Harris B."/>
            <person name="Ansorge W."/>
            <person name="Brandt P."/>
            <person name="Grivell L."/>
            <person name="Rieger M."/>
            <person name="Weichselgartner M."/>
            <person name="de Simone V."/>
            <person name="Obermaier B."/>
            <person name="Mache R."/>
            <person name="Muller M."/>
            <person name="Kreis M."/>
            <person name="Delseny M."/>
            <person name="Puigdomenech P."/>
            <person name="Watson M."/>
            <person name="Schmidtheini T."/>
            <person name="Reichert B."/>
            <person name="Portatelle D."/>
            <person name="Perez-Alonso M."/>
            <person name="Boutry M."/>
            <person name="Bancroft I."/>
            <person name="Vos P."/>
            <person name="Hoheisel J."/>
            <person name="Zimmermann W."/>
            <person name="Wedler H."/>
            <person name="Ridley P."/>
            <person name="Langham S.A."/>
            <person name="McCullagh B."/>
            <person name="Bilham L."/>
            <person name="Robben J."/>
            <person name="Van der Schueren J."/>
            <person name="Grymonprez B."/>
            <person name="Chuang Y.J."/>
            <person name="Vandenbussche F."/>
            <person name="Braeken M."/>
            <person name="Weltjens I."/>
            <person name="Voet M."/>
            <person name="Bastiaens I."/>
            <person name="Aert R."/>
            <person name="Defoor E."/>
            <person name="Weitzenegger T."/>
            <person name="Bothe G."/>
            <person name="Ramsperger U."/>
            <person name="Hilbert H."/>
            <person name="Braun M."/>
            <person name="Holzer E."/>
            <person name="Brandt A."/>
            <person name="Peters S."/>
            <person name="van Staveren M."/>
            <person name="Dirske W."/>
            <person name="Mooijman P."/>
            <person name="Klein Lankhorst R."/>
            <person name="Rose M."/>
            <person name="Hauf J."/>
            <person name="Kotter P."/>
            <person name="Berneiser S."/>
            <person name="Hempel S."/>
            <person name="Feldpausch M."/>
            <person name="Lamberth S."/>
            <person name="Van den Daele H."/>
            <person name="De Keyser A."/>
            <person name="Buysshaert C."/>
            <person name="Gielen J."/>
            <person name="Villarroel R."/>
            <person name="De Clercq R."/>
            <person name="Van Montagu M."/>
            <person name="Rogers J."/>
            <person name="Cronin A."/>
            <person name="Quail M."/>
            <person name="Bray-Allen S."/>
            <person name="Clark L."/>
            <person name="Doggett J."/>
            <person name="Hall S."/>
            <person name="Kay M."/>
            <person name="Lennard N."/>
            <person name="McLay K."/>
            <person name="Mayes R."/>
            <person name="Pettett A."/>
            <person name="Rajandream M.A."/>
            <person name="Lyne M."/>
            <person name="Benes V."/>
            <person name="Rechmann S."/>
            <person name="Borkova D."/>
            <person name="Blocker H."/>
            <person name="Scharfe M."/>
            <person name="Grimm M."/>
            <person name="Lohnert T.H."/>
            <person name="Dose S."/>
            <person name="de Haan M."/>
            <person name="Maarse A."/>
            <person name="Schafer M."/>
            <person name="Muller-Auer S."/>
            <person name="Gabel C."/>
            <person name="Fuchs M."/>
            <person name="Fartmann B."/>
            <person name="Granderath K."/>
            <person name="Dauner D."/>
            <person name="Herzl A."/>
            <person name="Neumann S."/>
            <person name="Argiriou A."/>
            <person name="Vitale D."/>
            <person name="Liguori R."/>
            <person name="Piravandi E."/>
            <person name="Massenet O."/>
            <person name="Quigley F."/>
            <person name="Clabauld G."/>
            <person name="Mundlein A."/>
            <person name="Felber R."/>
            <person name="Schnabl S."/>
            <person name="Hiller R."/>
            <person name="Schmidt W."/>
            <person name="Lecharny A."/>
            <person name="Aubourg S."/>
            <person name="Chefdor F."/>
            <person name="Cooke R."/>
            <person name="Berger C."/>
            <person name="Montfort A."/>
            <person name="Casacuberta E."/>
            <person name="Gibbons T."/>
            <person name="Weber N."/>
            <person name="Vandenbol M."/>
            <person name="Bargues M."/>
            <person name="Terol J."/>
            <person name="Torres A."/>
            <person name="Perez-Perez A."/>
            <person name="Purnelle B."/>
            <person name="Bent E."/>
            <person name="Johnson S."/>
            <person name="Tacon D."/>
            <person name="Jesse T."/>
            <person name="Heijnen L."/>
            <person name="Schwarz S."/>
            <person name="Scholler P."/>
            <person name="Heber S."/>
            <person name="Francs P."/>
            <person name="Bielke C."/>
            <person name="Frishman D."/>
            <person name="Haase D."/>
            <person name="Lemcke K."/>
            <person name="Mewes H.W."/>
            <person name="Stocker S."/>
            <person name="Zaccaria P."/>
            <person name="Bevan M."/>
            <person name="Wilson R.K."/>
            <person name="de la Bastide M."/>
            <person name="Habermann K."/>
            <person name="Parnell L."/>
            <person name="Dedhia N."/>
            <person name="Gnoj L."/>
            <person name="Schutz K."/>
            <person name="Huang E."/>
            <person name="Spiegel L."/>
            <person name="Sehkon M."/>
            <person name="Murray J."/>
            <person name="Sheet P."/>
            <person name="Cordes M."/>
            <person name="Abu-Threideh J."/>
            <person name="Stoneking T."/>
            <person name="Kalicki J."/>
            <person name="Graves T."/>
            <person name="Harmon G."/>
            <person name="Edwards J."/>
            <person name="Latreille P."/>
            <person name="Courtney L."/>
            <person name="Cloud J."/>
            <person name="Abbott A."/>
            <person name="Scott K."/>
            <person name="Johnson D."/>
            <person name="Minx P."/>
            <person name="Bentley D."/>
            <person name="Fulton B."/>
            <person name="Miller N."/>
            <person name="Greco T."/>
            <person name="Kemp K."/>
            <person name="Kramer J."/>
            <person name="Fulton L."/>
            <person name="Mardis E."/>
            <person name="Dante M."/>
            <person name="Pepin K."/>
            <person name="Hillier L."/>
            <person name="Nelson J."/>
            <person name="Spieth J."/>
            <person name="Ryan E."/>
            <person name="Andrews S."/>
            <person name="Geisel C."/>
            <person name="Layman D."/>
            <person name="Du H."/>
            <person name="Ali J."/>
            <person name="Berghoff A."/>
            <person name="Jones K."/>
            <person name="Drone K."/>
            <person name="Cotton M."/>
            <person name="Joshu C."/>
            <person name="Antonoiu B."/>
            <person name="Zidanic M."/>
            <person name="Strong C."/>
            <person name="Sun H."/>
            <person name="Lamar B."/>
            <person name="Yordan C."/>
            <person name="Ma P."/>
            <person name="Zhong J."/>
            <person name="Preston R."/>
            <person name="Vil D."/>
            <person name="Shekher M."/>
            <person name="Matero A."/>
            <person name="Shah R."/>
            <person name="Swaby I.K."/>
            <person name="O'Shaughnessy A."/>
            <person name="Rodriguez M."/>
            <person name="Hoffmann J."/>
            <person name="Till S."/>
            <person name="Granat S."/>
            <person name="Shohdy N."/>
            <person name="Hasegawa A."/>
            <person name="Hameed A."/>
            <person name="Lodhi M."/>
            <person name="Johnson A."/>
            <person name="Chen E."/>
            <person name="Marra M."/>
            <person name="Martienssen R."/>
            <person name="McCombie W.R."/>
        </authorList>
    </citation>
    <scope>NUCLEOTIDE SEQUENCE [LARGE SCALE GENOMIC DNA]</scope>
    <source>
        <strain evidence="10">cv. Columbia</strain>
    </source>
</reference>
<name>A0A1P8B4S7_ARATH</name>
<dbReference type="Pfam" id="PF06876">
    <property type="entry name" value="SCRL"/>
    <property type="match status" value="1"/>
</dbReference>
<comment type="similarity">
    <text evidence="2">Belongs to the DEFL family.</text>
</comment>
<keyword evidence="6" id="KW-0812">Transmembrane</keyword>
<feature type="chain" id="PRO_5010315399" evidence="7">
    <location>
        <begin position="29"/>
        <end position="164"/>
    </location>
</feature>
<evidence type="ECO:0000256" key="7">
    <source>
        <dbReference type="SAM" id="SignalP"/>
    </source>
</evidence>
<evidence type="ECO:0000313" key="9">
    <source>
        <dbReference type="EMBL" id="ANM66604.1"/>
    </source>
</evidence>
<evidence type="ECO:0000256" key="4">
    <source>
        <dbReference type="ARBA" id="ARBA00022729"/>
    </source>
</evidence>
<evidence type="ECO:0000256" key="2">
    <source>
        <dbReference type="ARBA" id="ARBA00006722"/>
    </source>
</evidence>
<evidence type="ECO:0000256" key="1">
    <source>
        <dbReference type="ARBA" id="ARBA00004613"/>
    </source>
</evidence>
<dbReference type="AlphaFoldDB" id="A0A1P8B4S7"/>
<evidence type="ECO:0000313" key="8">
    <source>
        <dbReference type="Araport" id="AT4G33465"/>
    </source>
</evidence>
<keyword evidence="3" id="KW-0964">Secreted</keyword>
<evidence type="ECO:0000313" key="10">
    <source>
        <dbReference type="Proteomes" id="UP000006548"/>
    </source>
</evidence>
<evidence type="ECO:0000256" key="5">
    <source>
        <dbReference type="ARBA" id="ARBA00023157"/>
    </source>
</evidence>
<gene>
    <name evidence="9 11" type="primary">SCRL22</name>
    <name evidence="9" type="synonym">SCR-like 22</name>
    <name evidence="8 9" type="ordered locus">At4g33465</name>
</gene>
<dbReference type="PANTHER" id="PTHR34450">
    <property type="entry name" value="DEFENSIN-LIKE PROTEIN 245-RELATED"/>
    <property type="match status" value="1"/>
</dbReference>
<dbReference type="Proteomes" id="UP000006548">
    <property type="component" value="Chromosome 4"/>
</dbReference>
<dbReference type="InterPro" id="IPR010682">
    <property type="entry name" value="SCRL"/>
</dbReference>
<accession>A0A1P8B4S7</accession>
<sequence length="164" mass="19102">MGMWCTTLFMVSCVSICLILSHVQEVEAGAPPQDCWNLVTFPAKCGIHGKKKCFKEMESKYQQRFLQCTCKNLKPEPKSPKDEHDCTCQRANPYEYIYKKTKEYRKTENQRAKKKRLQITKLERSGMNVPSMRTHKHHSFVFIIIIILLILQIYASPSSFFTSS</sequence>
<keyword evidence="4 7" id="KW-0732">Signal</keyword>
<proteinExistence type="inferred from homology"/>
<keyword evidence="5" id="KW-1015">Disulfide bond</keyword>
<comment type="subcellular location">
    <subcellularLocation>
        <location evidence="1">Secreted</location>
    </subcellularLocation>
</comment>
<dbReference type="EMBL" id="CP002687">
    <property type="protein sequence ID" value="ANM66604.1"/>
    <property type="molecule type" value="Genomic_DNA"/>
</dbReference>